<comment type="caution">
    <text evidence="2">The sequence shown here is derived from an EMBL/GenBank/DDBJ whole genome shotgun (WGS) entry which is preliminary data.</text>
</comment>
<evidence type="ECO:0000313" key="2">
    <source>
        <dbReference type="EMBL" id="KAK9139116.1"/>
    </source>
</evidence>
<dbReference type="EMBL" id="JBBNAG010000004">
    <property type="protein sequence ID" value="KAK9139116.1"/>
    <property type="molecule type" value="Genomic_DNA"/>
</dbReference>
<feature type="chain" id="PRO_5042936501" description="Secreted protein" evidence="1">
    <location>
        <begin position="17"/>
        <end position="61"/>
    </location>
</feature>
<feature type="signal peptide" evidence="1">
    <location>
        <begin position="1"/>
        <end position="16"/>
    </location>
</feature>
<evidence type="ECO:0000313" key="3">
    <source>
        <dbReference type="Proteomes" id="UP001419268"/>
    </source>
</evidence>
<evidence type="ECO:0000256" key="1">
    <source>
        <dbReference type="SAM" id="SignalP"/>
    </source>
</evidence>
<organism evidence="2 3">
    <name type="scientific">Stephania cephalantha</name>
    <dbReference type="NCBI Taxonomy" id="152367"/>
    <lineage>
        <taxon>Eukaryota</taxon>
        <taxon>Viridiplantae</taxon>
        <taxon>Streptophyta</taxon>
        <taxon>Embryophyta</taxon>
        <taxon>Tracheophyta</taxon>
        <taxon>Spermatophyta</taxon>
        <taxon>Magnoliopsida</taxon>
        <taxon>Ranunculales</taxon>
        <taxon>Menispermaceae</taxon>
        <taxon>Menispermoideae</taxon>
        <taxon>Cissampelideae</taxon>
        <taxon>Stephania</taxon>
    </lineage>
</organism>
<dbReference type="Proteomes" id="UP001419268">
    <property type="component" value="Unassembled WGS sequence"/>
</dbReference>
<keyword evidence="1" id="KW-0732">Signal</keyword>
<dbReference type="AlphaFoldDB" id="A0AAP0JRW0"/>
<reference evidence="2 3" key="1">
    <citation type="submission" date="2024-01" db="EMBL/GenBank/DDBJ databases">
        <title>Genome assemblies of Stephania.</title>
        <authorList>
            <person name="Yang L."/>
        </authorList>
    </citation>
    <scope>NUCLEOTIDE SEQUENCE [LARGE SCALE GENOMIC DNA]</scope>
    <source>
        <strain evidence="2">JXDWG</strain>
        <tissue evidence="2">Leaf</tissue>
    </source>
</reference>
<keyword evidence="3" id="KW-1185">Reference proteome</keyword>
<evidence type="ECO:0008006" key="4">
    <source>
        <dbReference type="Google" id="ProtNLM"/>
    </source>
</evidence>
<accession>A0AAP0JRW0</accession>
<sequence length="61" mass="6794">MPFILFFFLDCSIASSITSSLKRSRASLNPLISPKNFSTFSSSTSSSQTRLFFVSPSIFNF</sequence>
<protein>
    <recommendedName>
        <fullName evidence="4">Secreted protein</fullName>
    </recommendedName>
</protein>
<gene>
    <name evidence="2" type="ORF">Scep_008797</name>
</gene>
<name>A0AAP0JRW0_9MAGN</name>
<proteinExistence type="predicted"/>